<dbReference type="EMBL" id="JBHLWV010000011">
    <property type="protein sequence ID" value="MFC0313858.1"/>
    <property type="molecule type" value="Genomic_DNA"/>
</dbReference>
<organism evidence="1 2">
    <name type="scientific">Gordonia phosphorivorans</name>
    <dbReference type="NCBI Taxonomy" id="1056982"/>
    <lineage>
        <taxon>Bacteria</taxon>
        <taxon>Bacillati</taxon>
        <taxon>Actinomycetota</taxon>
        <taxon>Actinomycetes</taxon>
        <taxon>Mycobacteriales</taxon>
        <taxon>Gordoniaceae</taxon>
        <taxon>Gordonia</taxon>
    </lineage>
</organism>
<dbReference type="Proteomes" id="UP001589783">
    <property type="component" value="Unassembled WGS sequence"/>
</dbReference>
<dbReference type="RefSeq" id="WP_382360805.1">
    <property type="nucleotide sequence ID" value="NZ_JBHLWV010000011.1"/>
</dbReference>
<evidence type="ECO:0000313" key="2">
    <source>
        <dbReference type="Proteomes" id="UP001589783"/>
    </source>
</evidence>
<name>A0ABV6H7A1_9ACTN</name>
<evidence type="ECO:0000313" key="1">
    <source>
        <dbReference type="EMBL" id="MFC0313858.1"/>
    </source>
</evidence>
<protein>
    <submittedName>
        <fullName evidence="1">Uncharacterized protein</fullName>
    </submittedName>
</protein>
<comment type="caution">
    <text evidence="1">The sequence shown here is derived from an EMBL/GenBank/DDBJ whole genome shotgun (WGS) entry which is preliminary data.</text>
</comment>
<sequence length="62" mass="6837">MGVTGVRWADLLTPEPLMRLARGVADDDQALRINANSSRRAYLDRLAAQTRAHADTESQTGR</sequence>
<accession>A0ABV6H7A1</accession>
<reference evidence="1 2" key="1">
    <citation type="submission" date="2024-09" db="EMBL/GenBank/DDBJ databases">
        <authorList>
            <person name="Sun Q."/>
            <person name="Mori K."/>
        </authorList>
    </citation>
    <scope>NUCLEOTIDE SEQUENCE [LARGE SCALE GENOMIC DNA]</scope>
    <source>
        <strain evidence="1 2">CCM 7957</strain>
    </source>
</reference>
<proteinExistence type="predicted"/>
<gene>
    <name evidence="1" type="ORF">ACFFJD_03185</name>
</gene>
<keyword evidence="2" id="KW-1185">Reference proteome</keyword>